<feature type="region of interest" description="Disordered" evidence="8">
    <location>
        <begin position="327"/>
        <end position="365"/>
    </location>
</feature>
<evidence type="ECO:0000256" key="7">
    <source>
        <dbReference type="ARBA" id="ARBA00071993"/>
    </source>
</evidence>
<comment type="subcellular location">
    <subcellularLocation>
        <location evidence="1">Nucleus</location>
    </subcellularLocation>
</comment>
<dbReference type="AlphaFoldDB" id="A0ABD3I912"/>
<feature type="compositionally biased region" description="Polar residues" evidence="8">
    <location>
        <begin position="347"/>
        <end position="362"/>
    </location>
</feature>
<feature type="domain" description="ERCC1-like central" evidence="9">
    <location>
        <begin position="112"/>
        <end position="225"/>
    </location>
</feature>
<evidence type="ECO:0000313" key="10">
    <source>
        <dbReference type="EMBL" id="KAL3698044.1"/>
    </source>
</evidence>
<dbReference type="PANTHER" id="PTHR12749">
    <property type="entry name" value="EXCISION REPAIR CROSS-COMPLEMENTING 1 ERCC1"/>
    <property type="match status" value="1"/>
</dbReference>
<dbReference type="InterPro" id="IPR047260">
    <property type="entry name" value="ERCC1-like_central_dom"/>
</dbReference>
<evidence type="ECO:0000256" key="8">
    <source>
        <dbReference type="SAM" id="MobiDB-lite"/>
    </source>
</evidence>
<dbReference type="PANTHER" id="PTHR12749:SF0">
    <property type="entry name" value="DNA EXCISION REPAIR PROTEIN ERCC-1"/>
    <property type="match status" value="1"/>
</dbReference>
<evidence type="ECO:0000313" key="11">
    <source>
        <dbReference type="Proteomes" id="UP001633002"/>
    </source>
</evidence>
<keyword evidence="11" id="KW-1185">Reference proteome</keyword>
<evidence type="ECO:0000259" key="9">
    <source>
        <dbReference type="Pfam" id="PF03834"/>
    </source>
</evidence>
<dbReference type="Pfam" id="PF14520">
    <property type="entry name" value="HHH_5"/>
    <property type="match status" value="1"/>
</dbReference>
<dbReference type="EMBL" id="JBJQOH010000002">
    <property type="protein sequence ID" value="KAL3698044.1"/>
    <property type="molecule type" value="Genomic_DNA"/>
</dbReference>
<gene>
    <name evidence="10" type="ORF">R1sor_012120</name>
</gene>
<keyword evidence="3" id="KW-0227">DNA damage</keyword>
<dbReference type="Gene3D" id="3.40.50.10130">
    <property type="match status" value="1"/>
</dbReference>
<name>A0ABD3I912_9MARC</name>
<feature type="compositionally biased region" description="Pro residues" evidence="8">
    <location>
        <begin position="66"/>
        <end position="78"/>
    </location>
</feature>
<dbReference type="Pfam" id="PF03834">
    <property type="entry name" value="Rad10"/>
    <property type="match status" value="1"/>
</dbReference>
<dbReference type="GO" id="GO:0003677">
    <property type="term" value="F:DNA binding"/>
    <property type="evidence" value="ECO:0007669"/>
    <property type="project" value="UniProtKB-KW"/>
</dbReference>
<proteinExistence type="inferred from homology"/>
<evidence type="ECO:0000256" key="2">
    <source>
        <dbReference type="ARBA" id="ARBA00008283"/>
    </source>
</evidence>
<keyword evidence="5" id="KW-0234">DNA repair</keyword>
<feature type="region of interest" description="Disordered" evidence="8">
    <location>
        <begin position="1"/>
        <end position="47"/>
    </location>
</feature>
<feature type="compositionally biased region" description="Polar residues" evidence="8">
    <location>
        <begin position="433"/>
        <end position="451"/>
    </location>
</feature>
<feature type="region of interest" description="Disordered" evidence="8">
    <location>
        <begin position="64"/>
        <end position="86"/>
    </location>
</feature>
<organism evidence="10 11">
    <name type="scientific">Riccia sorocarpa</name>
    <dbReference type="NCBI Taxonomy" id="122646"/>
    <lineage>
        <taxon>Eukaryota</taxon>
        <taxon>Viridiplantae</taxon>
        <taxon>Streptophyta</taxon>
        <taxon>Embryophyta</taxon>
        <taxon>Marchantiophyta</taxon>
        <taxon>Marchantiopsida</taxon>
        <taxon>Marchantiidae</taxon>
        <taxon>Marchantiales</taxon>
        <taxon>Ricciaceae</taxon>
        <taxon>Riccia</taxon>
    </lineage>
</organism>
<dbReference type="GO" id="GO:0005634">
    <property type="term" value="C:nucleus"/>
    <property type="evidence" value="ECO:0007669"/>
    <property type="project" value="UniProtKB-SubCell"/>
</dbReference>
<dbReference type="Proteomes" id="UP001633002">
    <property type="component" value="Unassembled WGS sequence"/>
</dbReference>
<accession>A0ABD3I912</accession>
<evidence type="ECO:0000256" key="3">
    <source>
        <dbReference type="ARBA" id="ARBA00022763"/>
    </source>
</evidence>
<evidence type="ECO:0000256" key="6">
    <source>
        <dbReference type="ARBA" id="ARBA00023242"/>
    </source>
</evidence>
<dbReference type="GO" id="GO:0006310">
    <property type="term" value="P:DNA recombination"/>
    <property type="evidence" value="ECO:0007669"/>
    <property type="project" value="UniProtKB-ARBA"/>
</dbReference>
<sequence length="470" mass="51064">MGESQEQDSSTGVTRRSRIPARLPFIEPESPVPRNSTNAASSLAGNGHGSSFTEAFSFLRNTEFYSPPPPKPAAPPSAPASTSSGAAASTATIAPLDQEVNLASLSAQARNQILVSRRQQGNPILKHIRNVRWMFMDIVPDYILGQTSCALYLSLRYHLLHPDYIYHRIRELTKGFRLRVVLCHVDVDDVIKPLHEVTKTCLLHDCSLLCAWSQEECARYLETIKSYENKPADYIQERTDNDYLSRLTNALTTVRHVNKTNVVSLGAAFGTLAGVFQASMDDLARCPGIGERKVKRLYDAFHEPFRRVPAVKVKVEGADVGDVTSSLVSEAQTQVPGASGSGDQAGEGNTSLGQESIPTSKLISREGDVSLREALNAARSRVNEKSGLLTKDEASPSKRSLTSPTKKGKISPNKRKRVVETSNPAVTVDGQLKGSSSPATNLETQSSTDNVSGKIADNLEGEYIVTLDDD</sequence>
<evidence type="ECO:0000256" key="5">
    <source>
        <dbReference type="ARBA" id="ARBA00023204"/>
    </source>
</evidence>
<dbReference type="CDD" id="cd22325">
    <property type="entry name" value="ERCC1_C-like"/>
    <property type="match status" value="1"/>
</dbReference>
<dbReference type="SUPFAM" id="SSF52980">
    <property type="entry name" value="Restriction endonuclease-like"/>
    <property type="match status" value="1"/>
</dbReference>
<dbReference type="Gene3D" id="1.10.150.20">
    <property type="entry name" value="5' to 3' exonuclease, C-terminal subdomain"/>
    <property type="match status" value="1"/>
</dbReference>
<dbReference type="InterPro" id="IPR011335">
    <property type="entry name" value="Restrct_endonuc-II-like"/>
</dbReference>
<dbReference type="FunFam" id="3.40.50.10130:FF:000001">
    <property type="entry name" value="DNA excision repair protein ERCC-1"/>
    <property type="match status" value="1"/>
</dbReference>
<keyword evidence="4" id="KW-0238">DNA-binding</keyword>
<dbReference type="NCBIfam" id="TIGR00597">
    <property type="entry name" value="rad10"/>
    <property type="match status" value="1"/>
</dbReference>
<feature type="compositionally biased region" description="Basic residues" evidence="8">
    <location>
        <begin position="406"/>
        <end position="417"/>
    </location>
</feature>
<feature type="region of interest" description="Disordered" evidence="8">
    <location>
        <begin position="380"/>
        <end position="455"/>
    </location>
</feature>
<keyword evidence="6" id="KW-0539">Nucleus</keyword>
<evidence type="ECO:0000256" key="1">
    <source>
        <dbReference type="ARBA" id="ARBA00004123"/>
    </source>
</evidence>
<evidence type="ECO:0000256" key="4">
    <source>
        <dbReference type="ARBA" id="ARBA00023125"/>
    </source>
</evidence>
<dbReference type="GO" id="GO:0006289">
    <property type="term" value="P:nucleotide-excision repair"/>
    <property type="evidence" value="ECO:0007669"/>
    <property type="project" value="UniProtKB-ARBA"/>
</dbReference>
<feature type="compositionally biased region" description="Polar residues" evidence="8">
    <location>
        <begin position="327"/>
        <end position="336"/>
    </location>
</feature>
<dbReference type="SUPFAM" id="SSF47781">
    <property type="entry name" value="RuvA domain 2-like"/>
    <property type="match status" value="1"/>
</dbReference>
<dbReference type="InterPro" id="IPR004579">
    <property type="entry name" value="ERCC1/RAD10/SWI10"/>
</dbReference>
<comment type="caution">
    <text evidence="10">The sequence shown here is derived from an EMBL/GenBank/DDBJ whole genome shotgun (WGS) entry which is preliminary data.</text>
</comment>
<reference evidence="10 11" key="1">
    <citation type="submission" date="2024-09" db="EMBL/GenBank/DDBJ databases">
        <title>Chromosome-scale assembly of Riccia sorocarpa.</title>
        <authorList>
            <person name="Paukszto L."/>
        </authorList>
    </citation>
    <scope>NUCLEOTIDE SEQUENCE [LARGE SCALE GENOMIC DNA]</scope>
    <source>
        <strain evidence="10">LP-2024</strain>
        <tissue evidence="10">Aerial parts of the thallus</tissue>
    </source>
</reference>
<comment type="similarity">
    <text evidence="2">Belongs to the ERCC1/RAD10/SWI10 family.</text>
</comment>
<dbReference type="GO" id="GO:0006302">
    <property type="term" value="P:double-strand break repair"/>
    <property type="evidence" value="ECO:0007669"/>
    <property type="project" value="UniProtKB-ARBA"/>
</dbReference>
<dbReference type="InterPro" id="IPR010994">
    <property type="entry name" value="RuvA_2-like"/>
</dbReference>
<feature type="compositionally biased region" description="Polar residues" evidence="8">
    <location>
        <begin position="33"/>
        <end position="47"/>
    </location>
</feature>
<protein>
    <recommendedName>
        <fullName evidence="7">DNA excision repair protein ERCC-1</fullName>
    </recommendedName>
</protein>
<dbReference type="FunFam" id="1.10.150.20:FF:000017">
    <property type="entry name" value="DNA excision repair protein ERCC-1"/>
    <property type="match status" value="1"/>
</dbReference>